<feature type="domain" description="TNase-like" evidence="1">
    <location>
        <begin position="29"/>
        <end position="105"/>
    </location>
</feature>
<name>A0A371BFS1_9SPHN</name>
<keyword evidence="3" id="KW-1185">Reference proteome</keyword>
<dbReference type="Gene3D" id="2.40.50.90">
    <property type="match status" value="1"/>
</dbReference>
<evidence type="ECO:0000259" key="1">
    <source>
        <dbReference type="Pfam" id="PF00565"/>
    </source>
</evidence>
<dbReference type="InterPro" id="IPR035437">
    <property type="entry name" value="SNase_OB-fold_sf"/>
</dbReference>
<dbReference type="EMBL" id="QRGP01000001">
    <property type="protein sequence ID" value="RDV06455.1"/>
    <property type="molecule type" value="Genomic_DNA"/>
</dbReference>
<dbReference type="InterPro" id="IPR016071">
    <property type="entry name" value="Staphylococal_nuclease_OB-fold"/>
</dbReference>
<dbReference type="Proteomes" id="UP000263833">
    <property type="component" value="Unassembled WGS sequence"/>
</dbReference>
<dbReference type="Pfam" id="PF00565">
    <property type="entry name" value="SNase"/>
    <property type="match status" value="1"/>
</dbReference>
<gene>
    <name evidence="2" type="ORF">DXH95_03240</name>
</gene>
<accession>A0A371BFS1</accession>
<dbReference type="SUPFAM" id="SSF50199">
    <property type="entry name" value="Staphylococcal nuclease"/>
    <property type="match status" value="1"/>
</dbReference>
<dbReference type="RefSeq" id="WP_115548008.1">
    <property type="nucleotide sequence ID" value="NZ_QRGP01000001.1"/>
</dbReference>
<protein>
    <submittedName>
        <fullName evidence="2">Thermonuclease family protein</fullName>
    </submittedName>
</protein>
<organism evidence="2 3">
    <name type="scientific">Sphingorhabdus pulchriflava</name>
    <dbReference type="NCBI Taxonomy" id="2292257"/>
    <lineage>
        <taxon>Bacteria</taxon>
        <taxon>Pseudomonadati</taxon>
        <taxon>Pseudomonadota</taxon>
        <taxon>Alphaproteobacteria</taxon>
        <taxon>Sphingomonadales</taxon>
        <taxon>Sphingomonadaceae</taxon>
        <taxon>Sphingorhabdus</taxon>
    </lineage>
</organism>
<evidence type="ECO:0000313" key="3">
    <source>
        <dbReference type="Proteomes" id="UP000263833"/>
    </source>
</evidence>
<dbReference type="AlphaFoldDB" id="A0A371BFS1"/>
<sequence>MFFAAAILTCTAPIAVDGDTLRCRDIGLVRLLSIDAPEMPGHCRQGRECTPGDGAAAKRGLSALIRGKRVTCITNGHDSYGRLLARCEAGGVDLGCAMVASGHAVERYGRLRCR</sequence>
<reference evidence="3" key="1">
    <citation type="submission" date="2018-08" db="EMBL/GenBank/DDBJ databases">
        <authorList>
            <person name="Kim S.-J."/>
            <person name="Jung G.-Y."/>
        </authorList>
    </citation>
    <scope>NUCLEOTIDE SEQUENCE [LARGE SCALE GENOMIC DNA]</scope>
    <source>
        <strain evidence="3">GY_G</strain>
    </source>
</reference>
<comment type="caution">
    <text evidence="2">The sequence shown here is derived from an EMBL/GenBank/DDBJ whole genome shotgun (WGS) entry which is preliminary data.</text>
</comment>
<dbReference type="OrthoDB" id="9805504at2"/>
<evidence type="ECO:0000313" key="2">
    <source>
        <dbReference type="EMBL" id="RDV06455.1"/>
    </source>
</evidence>
<proteinExistence type="predicted"/>